<dbReference type="EMBL" id="VRSX01000006">
    <property type="protein sequence ID" value="TXK08827.1"/>
    <property type="molecule type" value="Genomic_DNA"/>
</dbReference>
<evidence type="ECO:0000313" key="3">
    <source>
        <dbReference type="Proteomes" id="UP000321949"/>
    </source>
</evidence>
<evidence type="ECO:0000256" key="1">
    <source>
        <dbReference type="SAM" id="Phobius"/>
    </source>
</evidence>
<keyword evidence="3" id="KW-1185">Reference proteome</keyword>
<evidence type="ECO:0008006" key="4">
    <source>
        <dbReference type="Google" id="ProtNLM"/>
    </source>
</evidence>
<reference evidence="2 3" key="1">
    <citation type="submission" date="2019-08" db="EMBL/GenBank/DDBJ databases">
        <authorList>
            <person name="Dong K."/>
        </authorList>
    </citation>
    <scope>NUCLEOTIDE SEQUENCE [LARGE SCALE GENOMIC DNA]</scope>
    <source>
        <strain evidence="2 3">K-1</strain>
    </source>
</reference>
<feature type="transmembrane region" description="Helical" evidence="1">
    <location>
        <begin position="83"/>
        <end position="104"/>
    </location>
</feature>
<dbReference type="OrthoDB" id="5083454at2"/>
<sequence>MADLLHLWALAPATLGACCVAADRGRARAPELVASVLMVLAMTDAATGSGVLAPVLWAALLVVAAMALAAVRGRRRSAAAHPAPAMSVMTTLGLVVMAALTVAMGVHGTGHATGHAHGVGAPGLALGVGAVTAAYVGAAGVLAVRGMPWLDRVQYAAMGASTLLMGLAALV</sequence>
<dbReference type="AlphaFoldDB" id="A0A5C8HVA3"/>
<protein>
    <recommendedName>
        <fullName evidence="4">DUF5134 domain-containing protein</fullName>
    </recommendedName>
</protein>
<keyword evidence="1" id="KW-1133">Transmembrane helix</keyword>
<evidence type="ECO:0000313" key="2">
    <source>
        <dbReference type="EMBL" id="TXK08827.1"/>
    </source>
</evidence>
<proteinExistence type="predicted"/>
<organism evidence="2 3">
    <name type="scientific">Microbacterium saccharophilum</name>
    <dbReference type="NCBI Taxonomy" id="1213358"/>
    <lineage>
        <taxon>Bacteria</taxon>
        <taxon>Bacillati</taxon>
        <taxon>Actinomycetota</taxon>
        <taxon>Actinomycetes</taxon>
        <taxon>Micrococcales</taxon>
        <taxon>Microbacteriaceae</taxon>
        <taxon>Microbacterium</taxon>
    </lineage>
</organism>
<feature type="transmembrane region" description="Helical" evidence="1">
    <location>
        <begin position="45"/>
        <end position="71"/>
    </location>
</feature>
<feature type="transmembrane region" description="Helical" evidence="1">
    <location>
        <begin position="124"/>
        <end position="144"/>
    </location>
</feature>
<keyword evidence="1" id="KW-0472">Membrane</keyword>
<dbReference type="RefSeq" id="WP_147050420.1">
    <property type="nucleotide sequence ID" value="NZ_BKAH01000006.1"/>
</dbReference>
<dbReference type="Proteomes" id="UP000321949">
    <property type="component" value="Unassembled WGS sequence"/>
</dbReference>
<name>A0A5C8HVA3_9MICO</name>
<gene>
    <name evidence="2" type="ORF">FVP74_12085</name>
</gene>
<keyword evidence="1" id="KW-0812">Transmembrane</keyword>
<comment type="caution">
    <text evidence="2">The sequence shown here is derived from an EMBL/GenBank/DDBJ whole genome shotgun (WGS) entry which is preliminary data.</text>
</comment>
<accession>A0A5C8HVA3</accession>